<dbReference type="RefSeq" id="WP_264288782.1">
    <property type="nucleotide sequence ID" value="NZ_JAOZEV010000031.1"/>
</dbReference>
<keyword evidence="3" id="KW-1185">Reference proteome</keyword>
<dbReference type="AlphaFoldDB" id="A0A9X3CAE9"/>
<feature type="non-terminal residue" evidence="2">
    <location>
        <position position="505"/>
    </location>
</feature>
<name>A0A9X3CAE9_9FLAO</name>
<evidence type="ECO:0000313" key="2">
    <source>
        <dbReference type="EMBL" id="MCV9934615.1"/>
    </source>
</evidence>
<organism evidence="2 3">
    <name type="scientific">Flavobacterium frigoritolerans</name>
    <dbReference type="NCBI Taxonomy" id="2987686"/>
    <lineage>
        <taxon>Bacteria</taxon>
        <taxon>Pseudomonadati</taxon>
        <taxon>Bacteroidota</taxon>
        <taxon>Flavobacteriia</taxon>
        <taxon>Flavobacteriales</taxon>
        <taxon>Flavobacteriaceae</taxon>
        <taxon>Flavobacterium</taxon>
    </lineage>
</organism>
<proteinExistence type="predicted"/>
<dbReference type="InterPro" id="IPR001242">
    <property type="entry name" value="Condensation_dom"/>
</dbReference>
<dbReference type="PANTHER" id="PTHR45398">
    <property type="match status" value="1"/>
</dbReference>
<protein>
    <submittedName>
        <fullName evidence="2">Condensation domain-containing protein</fullName>
    </submittedName>
</protein>
<feature type="domain" description="Condensation" evidence="1">
    <location>
        <begin position="74"/>
        <end position="503"/>
    </location>
</feature>
<dbReference type="PANTHER" id="PTHR45398:SF1">
    <property type="entry name" value="ENZYME, PUTATIVE (JCVI)-RELATED"/>
    <property type="match status" value="1"/>
</dbReference>
<comment type="caution">
    <text evidence="2">The sequence shown here is derived from an EMBL/GenBank/DDBJ whole genome shotgun (WGS) entry which is preliminary data.</text>
</comment>
<dbReference type="Gene3D" id="3.30.559.10">
    <property type="entry name" value="Chloramphenicol acetyltransferase-like domain"/>
    <property type="match status" value="1"/>
</dbReference>
<gene>
    <name evidence="2" type="ORF">OIU80_20220</name>
</gene>
<dbReference type="Pfam" id="PF00668">
    <property type="entry name" value="Condensation"/>
    <property type="match status" value="1"/>
</dbReference>
<dbReference type="Proteomes" id="UP001151133">
    <property type="component" value="Unassembled WGS sequence"/>
</dbReference>
<evidence type="ECO:0000259" key="1">
    <source>
        <dbReference type="Pfam" id="PF00668"/>
    </source>
</evidence>
<accession>A0A9X3CAE9</accession>
<dbReference type="InterPro" id="IPR023213">
    <property type="entry name" value="CAT-like_dom_sf"/>
</dbReference>
<sequence length="505" mass="59084">MNIISIIDDFKKNNSMLWVEDNGIKLFVSEDFKSDELKKTITEFKTEIFNILVFNGIYSKIDFLNKLIFKTDTQESILSFAQERLWFIEQYEEGTNAYHMPFLYELDKETDKEGLKYALQQIVSRHEVLRSTIEPRKDEGHGMQIVHNSPLFIEEIIVDETDDYNSLLNETINRPFNLNTEYPIRVVFYTIKSSSEVLQSKTLLLITIHHIASDGWSLEIFESELFDYYEAYVKKDIDFSLPALDIQYKDYAQWQRSYLTGSVLEDQLSYWKGKLSGYELLEFPTDYARPATIDYKGEDYDFKINSKITERLRALAQQEGLTLNNVMLSSINIMLGKYTGQNDIVIGTLDANRQQIQTEKLIGFFINTQANRTILNNSQNFVELIQEVQRDQIEAQLNQDLPFEKIVNDLGIDRDASRHPIFQILFEMDSFGKEEKKSEEQKKYLKPYNADEAYINARFDIVISINNHGDEMEGEINFANSLFNKETITRFSKHYLHLLDELTQA</sequence>
<reference evidence="2" key="1">
    <citation type="submission" date="2022-10" db="EMBL/GenBank/DDBJ databases">
        <title>Two novel species of Flavobacterium.</title>
        <authorList>
            <person name="Liu Q."/>
            <person name="Xin Y.-H."/>
        </authorList>
    </citation>
    <scope>NUCLEOTIDE SEQUENCE</scope>
    <source>
        <strain evidence="2">LS1R47</strain>
    </source>
</reference>
<dbReference type="EMBL" id="JAOZEV010000031">
    <property type="protein sequence ID" value="MCV9934615.1"/>
    <property type="molecule type" value="Genomic_DNA"/>
</dbReference>
<dbReference type="GO" id="GO:0003824">
    <property type="term" value="F:catalytic activity"/>
    <property type="evidence" value="ECO:0007669"/>
    <property type="project" value="InterPro"/>
</dbReference>
<dbReference type="CDD" id="cd19531">
    <property type="entry name" value="LCL_NRPS-like"/>
    <property type="match status" value="1"/>
</dbReference>
<evidence type="ECO:0000313" key="3">
    <source>
        <dbReference type="Proteomes" id="UP001151133"/>
    </source>
</evidence>
<dbReference type="SUPFAM" id="SSF52777">
    <property type="entry name" value="CoA-dependent acyltransferases"/>
    <property type="match status" value="2"/>
</dbReference>
<dbReference type="Gene3D" id="3.30.559.30">
    <property type="entry name" value="Nonribosomal peptide synthetase, condensation domain"/>
    <property type="match status" value="1"/>
</dbReference>